<evidence type="ECO:0000313" key="2">
    <source>
        <dbReference type="EMBL" id="SQI29827.1"/>
    </source>
</evidence>
<evidence type="ECO:0000256" key="1">
    <source>
        <dbReference type="SAM" id="SignalP"/>
    </source>
</evidence>
<gene>
    <name evidence="2" type="ORF">NCTC10994_01262</name>
</gene>
<keyword evidence="3" id="KW-1185">Reference proteome</keyword>
<dbReference type="KEGG" id="rcr:NCTC10994_01262"/>
<dbReference type="STRING" id="1219011.GCA_001895045_02134"/>
<dbReference type="Proteomes" id="UP000249091">
    <property type="component" value="Chromosome 1"/>
</dbReference>
<evidence type="ECO:0000313" key="3">
    <source>
        <dbReference type="Proteomes" id="UP000249091"/>
    </source>
</evidence>
<protein>
    <recommendedName>
        <fullName evidence="4">Lipoprotein</fullName>
    </recommendedName>
</protein>
<reference evidence="2 3" key="1">
    <citation type="submission" date="2018-06" db="EMBL/GenBank/DDBJ databases">
        <authorList>
            <consortium name="Pathogen Informatics"/>
            <person name="Doyle S."/>
        </authorList>
    </citation>
    <scope>NUCLEOTIDE SEQUENCE [LARGE SCALE GENOMIC DNA]</scope>
    <source>
        <strain evidence="2 3">NCTC10994</strain>
    </source>
</reference>
<name>A0A2X4TQL2_9NOCA</name>
<organism evidence="2 3">
    <name type="scientific">Rhodococcus coprophilus</name>
    <dbReference type="NCBI Taxonomy" id="38310"/>
    <lineage>
        <taxon>Bacteria</taxon>
        <taxon>Bacillati</taxon>
        <taxon>Actinomycetota</taxon>
        <taxon>Actinomycetes</taxon>
        <taxon>Mycobacteriales</taxon>
        <taxon>Nocardiaceae</taxon>
        <taxon>Rhodococcus</taxon>
    </lineage>
</organism>
<feature type="signal peptide" evidence="1">
    <location>
        <begin position="1"/>
        <end position="29"/>
    </location>
</feature>
<keyword evidence="1" id="KW-0732">Signal</keyword>
<accession>A0A2X4TQL2</accession>
<dbReference type="AlphaFoldDB" id="A0A2X4TQL2"/>
<evidence type="ECO:0008006" key="4">
    <source>
        <dbReference type="Google" id="ProtNLM"/>
    </source>
</evidence>
<proteinExistence type="predicted"/>
<sequence length="190" mass="19108">MLRKALARTVLVPATVFALGLATPALVDAQPAGPVPAVGIAQGIGYSVQVDGRSITYTITDVPRVPLVGSITLPGSCTTAVVDALRAAPIVGPVLLDYILGNPDIDVLALLQQLDDADAITAIHPLRGANRDNVVSGTFEDIPNGVYAVVSVCNLNPDLLGATGALVLGPPFSSGSTEDGGSSLGSNTGS</sequence>
<dbReference type="RefSeq" id="WP_072700155.1">
    <property type="nucleotide sequence ID" value="NZ_JAFBBL010000001.1"/>
</dbReference>
<dbReference type="EMBL" id="LS483468">
    <property type="protein sequence ID" value="SQI29827.1"/>
    <property type="molecule type" value="Genomic_DNA"/>
</dbReference>
<feature type="chain" id="PRO_5016084734" description="Lipoprotein" evidence="1">
    <location>
        <begin position="30"/>
        <end position="190"/>
    </location>
</feature>